<dbReference type="OrthoDB" id="9813766at2"/>
<evidence type="ECO:0000313" key="2">
    <source>
        <dbReference type="EMBL" id="RKO65651.1"/>
    </source>
</evidence>
<comment type="caution">
    <text evidence="2">The sequence shown here is derived from an EMBL/GenBank/DDBJ whole genome shotgun (WGS) entry which is preliminary data.</text>
</comment>
<organism evidence="2 3">
    <name type="scientific">Desulfofundulus salinus</name>
    <dbReference type="NCBI Taxonomy" id="2419843"/>
    <lineage>
        <taxon>Bacteria</taxon>
        <taxon>Bacillati</taxon>
        <taxon>Bacillota</taxon>
        <taxon>Clostridia</taxon>
        <taxon>Eubacteriales</taxon>
        <taxon>Peptococcaceae</taxon>
        <taxon>Desulfofundulus</taxon>
    </lineage>
</organism>
<dbReference type="GO" id="GO:0016779">
    <property type="term" value="F:nucleotidyltransferase activity"/>
    <property type="evidence" value="ECO:0007669"/>
    <property type="project" value="InterPro"/>
</dbReference>
<dbReference type="RefSeq" id="WP_121450124.1">
    <property type="nucleotide sequence ID" value="NZ_RBWE01000001.1"/>
</dbReference>
<name>A0A494WS45_9FIRM</name>
<dbReference type="Proteomes" id="UP000271256">
    <property type="component" value="Unassembled WGS sequence"/>
</dbReference>
<dbReference type="SUPFAM" id="SSF81301">
    <property type="entry name" value="Nucleotidyltransferase"/>
    <property type="match status" value="1"/>
</dbReference>
<reference evidence="2 3" key="1">
    <citation type="submission" date="2018-10" db="EMBL/GenBank/DDBJ databases">
        <authorList>
            <person name="Grouzdev D.S."/>
            <person name="Krutkina M.S."/>
            <person name="Tourova T.P."/>
            <person name="Nazina T.N."/>
        </authorList>
    </citation>
    <scope>NUCLEOTIDE SEQUENCE [LARGE SCALE GENOMIC DNA]</scope>
    <source>
        <strain evidence="2 3">435</strain>
    </source>
</reference>
<sequence>MNLSKVEKEVLRQFVAYLNDIYPKQIRSVILYGSKARGDARPDSDIDILLLVNDRHKIDRDKIYDFIVDADLEHGIDISLNIYNAEEFNRMVTWQAPFAANVVRDSKILKSARDLREAGDYDDFYLVTKEEAQLAIDNAEKFIKGVKEFLDAYYGPKNL</sequence>
<proteinExistence type="predicted"/>
<dbReference type="PANTHER" id="PTHR33933">
    <property type="entry name" value="NUCLEOTIDYLTRANSFERASE"/>
    <property type="match status" value="1"/>
</dbReference>
<dbReference type="InterPro" id="IPR002934">
    <property type="entry name" value="Polymerase_NTP_transf_dom"/>
</dbReference>
<dbReference type="Pfam" id="PF01909">
    <property type="entry name" value="NTP_transf_2"/>
    <property type="match status" value="1"/>
</dbReference>
<evidence type="ECO:0000313" key="3">
    <source>
        <dbReference type="Proteomes" id="UP000271256"/>
    </source>
</evidence>
<evidence type="ECO:0000259" key="1">
    <source>
        <dbReference type="Pfam" id="PF01909"/>
    </source>
</evidence>
<feature type="domain" description="Polymerase nucleotidyl transferase" evidence="1">
    <location>
        <begin position="11"/>
        <end position="88"/>
    </location>
</feature>
<accession>A0A494WS45</accession>
<dbReference type="Gene3D" id="3.30.460.10">
    <property type="entry name" value="Beta Polymerase, domain 2"/>
    <property type="match status" value="1"/>
</dbReference>
<protein>
    <submittedName>
        <fullName evidence="2">HEPN domain-containing protein</fullName>
    </submittedName>
</protein>
<dbReference type="CDD" id="cd05403">
    <property type="entry name" value="NT_KNTase_like"/>
    <property type="match status" value="1"/>
</dbReference>
<dbReference type="EMBL" id="RBWE01000001">
    <property type="protein sequence ID" value="RKO65651.1"/>
    <property type="molecule type" value="Genomic_DNA"/>
</dbReference>
<dbReference type="InterPro" id="IPR043519">
    <property type="entry name" value="NT_sf"/>
</dbReference>
<gene>
    <name evidence="2" type="ORF">D7024_00825</name>
</gene>
<dbReference type="InterPro" id="IPR052548">
    <property type="entry name" value="Type_VII_TA_antitoxin"/>
</dbReference>
<keyword evidence="3" id="KW-1185">Reference proteome</keyword>
<dbReference type="PANTHER" id="PTHR33933:SF1">
    <property type="entry name" value="PROTEIN ADENYLYLTRANSFERASE MNTA-RELATED"/>
    <property type="match status" value="1"/>
</dbReference>
<dbReference type="AlphaFoldDB" id="A0A494WS45"/>